<evidence type="ECO:0000313" key="2">
    <source>
        <dbReference type="EMBL" id="AAQ75131.1"/>
    </source>
</evidence>
<gene>
    <name evidence="2" type="primary">NT02AP0008</name>
</gene>
<sequence length="73" mass="8645">MQNIESLIDLVAYKHQIDLKRGEAKYMDNNWLLNEILEEIEEVREELKPDNIPYLEDELGDILWGLVNSSRKT</sequence>
<reference evidence="2" key="1">
    <citation type="journal article" date="2003" name="Appl. Environ. Microbiol.">
        <title>Evidence of chemolithoautotrophy in the bacterial community associated with Alvinella pompejana, a hydrothermal vent polychaete.</title>
        <authorList>
            <person name="Campbell B.J."/>
            <person name="Stein J.L."/>
            <person name="Cary S.C."/>
        </authorList>
    </citation>
    <scope>NUCLEOTIDE SEQUENCE</scope>
</reference>
<dbReference type="AlphaFoldDB" id="Q6W3Q0"/>
<feature type="domain" description="NTP pyrophosphohydrolase MazG-like" evidence="1">
    <location>
        <begin position="32"/>
        <end position="70"/>
    </location>
</feature>
<dbReference type="Pfam" id="PF03819">
    <property type="entry name" value="MazG"/>
    <property type="match status" value="1"/>
</dbReference>
<accession>Q6W3Q0</accession>
<evidence type="ECO:0000259" key="1">
    <source>
        <dbReference type="Pfam" id="PF03819"/>
    </source>
</evidence>
<dbReference type="EMBL" id="AY312990">
    <property type="protein sequence ID" value="AAQ75131.1"/>
    <property type="molecule type" value="Genomic_DNA"/>
</dbReference>
<protein>
    <submittedName>
        <fullName evidence="2">Uncharacterized protein NT02AP0008</fullName>
    </submittedName>
</protein>
<name>Q6W3Q0_9BACT</name>
<organism evidence="2">
    <name type="scientific">Alvinella pompejana epibiont 6C6</name>
    <dbReference type="NCBI Taxonomy" id="244799"/>
    <lineage>
        <taxon>Bacteria</taxon>
        <taxon>Pseudomonadati</taxon>
        <taxon>Campylobacterota</taxon>
    </lineage>
</organism>
<dbReference type="InterPro" id="IPR004518">
    <property type="entry name" value="MazG-like_dom"/>
</dbReference>
<dbReference type="SUPFAM" id="SSF101386">
    <property type="entry name" value="all-alpha NTP pyrophosphatases"/>
    <property type="match status" value="1"/>
</dbReference>
<proteinExistence type="predicted"/>
<dbReference type="Gene3D" id="1.10.287.1080">
    <property type="entry name" value="MazG-like"/>
    <property type="match status" value="1"/>
</dbReference>